<reference evidence="2 3" key="1">
    <citation type="journal article" date="2016" name="DNA Res.">
        <title>The draft genome of MD-2 pineapple using hybrid error correction of long reads.</title>
        <authorList>
            <person name="Redwan R.M."/>
            <person name="Saidin A."/>
            <person name="Kumar S.V."/>
        </authorList>
    </citation>
    <scope>NUCLEOTIDE SEQUENCE [LARGE SCALE GENOMIC DNA]</scope>
    <source>
        <strain evidence="3">cv. MD2</strain>
        <tissue evidence="2">Leaf</tissue>
    </source>
</reference>
<name>A0A199UVG6_ANACO</name>
<dbReference type="AlphaFoldDB" id="A0A199UVG6"/>
<dbReference type="STRING" id="4615.A0A199UVG6"/>
<protein>
    <submittedName>
        <fullName evidence="2">Indole-3-acetaldehyde oxidase</fullName>
    </submittedName>
</protein>
<accession>A0A199UVG6</accession>
<dbReference type="EMBL" id="LSRQ01004740">
    <property type="protein sequence ID" value="OAY68802.1"/>
    <property type="molecule type" value="Genomic_DNA"/>
</dbReference>
<organism evidence="2 3">
    <name type="scientific">Ananas comosus</name>
    <name type="common">Pineapple</name>
    <name type="synonym">Ananas ananas</name>
    <dbReference type="NCBI Taxonomy" id="4615"/>
    <lineage>
        <taxon>Eukaryota</taxon>
        <taxon>Viridiplantae</taxon>
        <taxon>Streptophyta</taxon>
        <taxon>Embryophyta</taxon>
        <taxon>Tracheophyta</taxon>
        <taxon>Spermatophyta</taxon>
        <taxon>Magnoliopsida</taxon>
        <taxon>Liliopsida</taxon>
        <taxon>Poales</taxon>
        <taxon>Bromeliaceae</taxon>
        <taxon>Bromelioideae</taxon>
        <taxon>Ananas</taxon>
    </lineage>
</organism>
<dbReference type="Gene3D" id="3.10.20.30">
    <property type="match status" value="1"/>
</dbReference>
<dbReference type="InterPro" id="IPR012675">
    <property type="entry name" value="Beta-grasp_dom_sf"/>
</dbReference>
<sequence length="114" mass="12958">MGEEEEEEEIPGAGDSGSVREEEEEEEMGRRVERLVFAINGERYEVSGVDPSTTLLEFIRTRTRYRGPKLGCGEGDEGFRVAVELVLFFYQNTIPPQTKSKNFLRVRALHSFAV</sequence>
<comment type="caution">
    <text evidence="2">The sequence shown here is derived from an EMBL/GenBank/DDBJ whole genome shotgun (WGS) entry which is preliminary data.</text>
</comment>
<dbReference type="GO" id="GO:0051536">
    <property type="term" value="F:iron-sulfur cluster binding"/>
    <property type="evidence" value="ECO:0007669"/>
    <property type="project" value="InterPro"/>
</dbReference>
<evidence type="ECO:0000313" key="3">
    <source>
        <dbReference type="Proteomes" id="UP000092600"/>
    </source>
</evidence>
<feature type="region of interest" description="Disordered" evidence="1">
    <location>
        <begin position="1"/>
        <end position="30"/>
    </location>
</feature>
<evidence type="ECO:0000256" key="1">
    <source>
        <dbReference type="SAM" id="MobiDB-lite"/>
    </source>
</evidence>
<dbReference type="SUPFAM" id="SSF54292">
    <property type="entry name" value="2Fe-2S ferredoxin-like"/>
    <property type="match status" value="1"/>
</dbReference>
<evidence type="ECO:0000313" key="2">
    <source>
        <dbReference type="EMBL" id="OAY68802.1"/>
    </source>
</evidence>
<dbReference type="Proteomes" id="UP000092600">
    <property type="component" value="Unassembled WGS sequence"/>
</dbReference>
<gene>
    <name evidence="2" type="ORF">ACMD2_25051</name>
</gene>
<proteinExistence type="predicted"/>
<dbReference type="InterPro" id="IPR036010">
    <property type="entry name" value="2Fe-2S_ferredoxin-like_sf"/>
</dbReference>
<feature type="compositionally biased region" description="Acidic residues" evidence="1">
    <location>
        <begin position="1"/>
        <end position="10"/>
    </location>
</feature>